<feature type="transmembrane region" description="Helical" evidence="7">
    <location>
        <begin position="181"/>
        <end position="201"/>
    </location>
</feature>
<keyword evidence="10" id="KW-1185">Reference proteome</keyword>
<dbReference type="PANTHER" id="PTHR32322:SF18">
    <property type="entry name" value="S-ADENOSYLMETHIONINE_S-ADENOSYLHOMOCYSTEINE TRANSPORTER"/>
    <property type="match status" value="1"/>
</dbReference>
<comment type="subcellular location">
    <subcellularLocation>
        <location evidence="1">Cell membrane</location>
        <topology evidence="1">Multi-pass membrane protein</topology>
    </subcellularLocation>
</comment>
<evidence type="ECO:0000256" key="1">
    <source>
        <dbReference type="ARBA" id="ARBA00004651"/>
    </source>
</evidence>
<feature type="transmembrane region" description="Helical" evidence="7">
    <location>
        <begin position="96"/>
        <end position="115"/>
    </location>
</feature>
<feature type="transmembrane region" description="Helical" evidence="7">
    <location>
        <begin position="39"/>
        <end position="56"/>
    </location>
</feature>
<evidence type="ECO:0000313" key="9">
    <source>
        <dbReference type="EMBL" id="SFJ71891.1"/>
    </source>
</evidence>
<dbReference type="PANTHER" id="PTHR32322">
    <property type="entry name" value="INNER MEMBRANE TRANSPORTER"/>
    <property type="match status" value="1"/>
</dbReference>
<feature type="domain" description="EamA" evidence="8">
    <location>
        <begin position="8"/>
        <end position="138"/>
    </location>
</feature>
<sequence>MPRWIYGLLVTVVVMIWGFNVIALKVLVHHFDPVTMTSFRIFVAGFVVFVMMGLIGKLKKLTWTEMKLVGAAGLFNVVFHHFFLAIGLTLTTASNSGLILGTLPLLTALMSMKFLGDRFTWFRGLGILFGLLGVSFIVLNGKSHLGQVSIGDFYVFLAALSQAISFILVKRASNTMDVRVLTGWMFLFGSAVLFLVSLAIEPHGLARFSNGNIQVWLLFLCSAIFATGLGHMIYNKSLQRLGATEAAIFTNLSPFFTLIGSYFFLNEPITFAQMSGFVLIILGVILGSGVINDQNKTQRMRKEQDQAI</sequence>
<name>A0A1I3TQG9_9BACL</name>
<dbReference type="Proteomes" id="UP000199545">
    <property type="component" value="Unassembled WGS sequence"/>
</dbReference>
<evidence type="ECO:0000259" key="8">
    <source>
        <dbReference type="Pfam" id="PF00892"/>
    </source>
</evidence>
<dbReference type="GO" id="GO:0005886">
    <property type="term" value="C:plasma membrane"/>
    <property type="evidence" value="ECO:0007669"/>
    <property type="project" value="UniProtKB-SubCell"/>
</dbReference>
<dbReference type="AlphaFoldDB" id="A0A1I3TQG9"/>
<proteinExistence type="inferred from homology"/>
<feature type="transmembrane region" description="Helical" evidence="7">
    <location>
        <begin position="246"/>
        <end position="265"/>
    </location>
</feature>
<feature type="transmembrane region" description="Helical" evidence="7">
    <location>
        <begin position="213"/>
        <end position="234"/>
    </location>
</feature>
<dbReference type="InterPro" id="IPR000620">
    <property type="entry name" value="EamA_dom"/>
</dbReference>
<dbReference type="Pfam" id="PF00892">
    <property type="entry name" value="EamA"/>
    <property type="match status" value="2"/>
</dbReference>
<dbReference type="EMBL" id="FORR01000018">
    <property type="protein sequence ID" value="SFJ71891.1"/>
    <property type="molecule type" value="Genomic_DNA"/>
</dbReference>
<keyword evidence="3" id="KW-1003">Cell membrane</keyword>
<dbReference type="InterPro" id="IPR037185">
    <property type="entry name" value="EmrE-like"/>
</dbReference>
<evidence type="ECO:0000313" key="10">
    <source>
        <dbReference type="Proteomes" id="UP000199545"/>
    </source>
</evidence>
<gene>
    <name evidence="9" type="ORF">SAMN05421852_11870</name>
</gene>
<evidence type="ECO:0000256" key="2">
    <source>
        <dbReference type="ARBA" id="ARBA00007362"/>
    </source>
</evidence>
<feature type="transmembrane region" description="Helical" evidence="7">
    <location>
        <begin position="68"/>
        <end position="90"/>
    </location>
</feature>
<evidence type="ECO:0000256" key="4">
    <source>
        <dbReference type="ARBA" id="ARBA00022692"/>
    </source>
</evidence>
<dbReference type="Gene3D" id="1.10.3730.20">
    <property type="match status" value="1"/>
</dbReference>
<protein>
    <submittedName>
        <fullName evidence="9">Permease of the drug/metabolite transporter (DMT) superfamily</fullName>
    </submittedName>
</protein>
<keyword evidence="6 7" id="KW-0472">Membrane</keyword>
<feature type="transmembrane region" description="Helical" evidence="7">
    <location>
        <begin position="153"/>
        <end position="169"/>
    </location>
</feature>
<organism evidence="9 10">
    <name type="scientific">Thermoflavimicrobium dichotomicum</name>
    <dbReference type="NCBI Taxonomy" id="46223"/>
    <lineage>
        <taxon>Bacteria</taxon>
        <taxon>Bacillati</taxon>
        <taxon>Bacillota</taxon>
        <taxon>Bacilli</taxon>
        <taxon>Bacillales</taxon>
        <taxon>Thermoactinomycetaceae</taxon>
        <taxon>Thermoflavimicrobium</taxon>
    </lineage>
</organism>
<evidence type="ECO:0000256" key="3">
    <source>
        <dbReference type="ARBA" id="ARBA00022475"/>
    </source>
</evidence>
<keyword evidence="4 7" id="KW-0812">Transmembrane</keyword>
<keyword evidence="5 7" id="KW-1133">Transmembrane helix</keyword>
<evidence type="ECO:0000256" key="7">
    <source>
        <dbReference type="SAM" id="Phobius"/>
    </source>
</evidence>
<reference evidence="9 10" key="1">
    <citation type="submission" date="2016-10" db="EMBL/GenBank/DDBJ databases">
        <authorList>
            <person name="de Groot N.N."/>
        </authorList>
    </citation>
    <scope>NUCLEOTIDE SEQUENCE [LARGE SCALE GENOMIC DNA]</scope>
    <source>
        <strain evidence="9 10">DSM 44778</strain>
    </source>
</reference>
<comment type="similarity">
    <text evidence="2">Belongs to the EamA transporter family.</text>
</comment>
<feature type="domain" description="EamA" evidence="8">
    <location>
        <begin position="150"/>
        <end position="286"/>
    </location>
</feature>
<feature type="transmembrane region" description="Helical" evidence="7">
    <location>
        <begin position="271"/>
        <end position="291"/>
    </location>
</feature>
<dbReference type="InterPro" id="IPR050638">
    <property type="entry name" value="AA-Vitamin_Transporters"/>
</dbReference>
<dbReference type="STRING" id="46223.SAMN05421852_11870"/>
<accession>A0A1I3TQG9</accession>
<feature type="transmembrane region" description="Helical" evidence="7">
    <location>
        <begin position="7"/>
        <end position="27"/>
    </location>
</feature>
<feature type="transmembrane region" description="Helical" evidence="7">
    <location>
        <begin position="122"/>
        <end position="141"/>
    </location>
</feature>
<dbReference type="RefSeq" id="WP_341849647.1">
    <property type="nucleotide sequence ID" value="NZ_FORR01000018.1"/>
</dbReference>
<evidence type="ECO:0000256" key="6">
    <source>
        <dbReference type="ARBA" id="ARBA00023136"/>
    </source>
</evidence>
<evidence type="ECO:0000256" key="5">
    <source>
        <dbReference type="ARBA" id="ARBA00022989"/>
    </source>
</evidence>
<dbReference type="SUPFAM" id="SSF103481">
    <property type="entry name" value="Multidrug resistance efflux transporter EmrE"/>
    <property type="match status" value="2"/>
</dbReference>